<reference evidence="1" key="1">
    <citation type="submission" date="2013-11" db="EMBL/GenBank/DDBJ databases">
        <title>Draft genome sequence and annotation of the entomopathogenic bacteria, Xenorhabdus cabanillasi strain JM26 and Xenorhabdus szentirmai strain DSM 16338.</title>
        <authorList>
            <person name="Gualtieri M."/>
            <person name="Ogier J.C."/>
            <person name="Pages S."/>
            <person name="Givaudan A."/>
            <person name="Gaudriault S."/>
        </authorList>
    </citation>
    <scope>NUCLEOTIDE SEQUENCE [LARGE SCALE GENOMIC DNA]</scope>
    <source>
        <strain evidence="1">DSM 16338</strain>
    </source>
</reference>
<dbReference type="STRING" id="1427518.XSR1_340055"/>
<name>W1J2G6_9GAMM</name>
<accession>W1J2G6</accession>
<sequence length="63" mass="7246">MFIHGYPKGNVNAVALFNFIQFHEVIINMYISSPVVDLNCHLIPCFCLQLMSYGRCIKSPIQR</sequence>
<gene>
    <name evidence="1" type="ORF">XSR1_340055</name>
</gene>
<dbReference type="EMBL" id="CBXF010000093">
    <property type="protein sequence ID" value="CDL83655.1"/>
    <property type="molecule type" value="Genomic_DNA"/>
</dbReference>
<evidence type="ECO:0000313" key="2">
    <source>
        <dbReference type="Proteomes" id="UP000019202"/>
    </source>
</evidence>
<dbReference type="Proteomes" id="UP000019202">
    <property type="component" value="Unassembled WGS sequence"/>
</dbReference>
<evidence type="ECO:0000313" key="1">
    <source>
        <dbReference type="EMBL" id="CDL83655.1"/>
    </source>
</evidence>
<keyword evidence="2" id="KW-1185">Reference proteome</keyword>
<comment type="caution">
    <text evidence="1">The sequence shown here is derived from an EMBL/GenBank/DDBJ whole genome shotgun (WGS) entry which is preliminary data.</text>
</comment>
<protein>
    <submittedName>
        <fullName evidence="1">Uncharacterized protein</fullName>
    </submittedName>
</protein>
<dbReference type="AlphaFoldDB" id="W1J2G6"/>
<organism evidence="1 2">
    <name type="scientific">Xenorhabdus szentirmaii DSM 16338</name>
    <dbReference type="NCBI Taxonomy" id="1427518"/>
    <lineage>
        <taxon>Bacteria</taxon>
        <taxon>Pseudomonadati</taxon>
        <taxon>Pseudomonadota</taxon>
        <taxon>Gammaproteobacteria</taxon>
        <taxon>Enterobacterales</taxon>
        <taxon>Morganellaceae</taxon>
        <taxon>Xenorhabdus</taxon>
    </lineage>
</organism>
<proteinExistence type="predicted"/>